<dbReference type="InterPro" id="IPR006034">
    <property type="entry name" value="Asparaginase/glutaminase-like"/>
</dbReference>
<dbReference type="PROSITE" id="PS51732">
    <property type="entry name" value="ASN_GLN_ASE_3"/>
    <property type="match status" value="1"/>
</dbReference>
<dbReference type="InterPro" id="IPR037152">
    <property type="entry name" value="L-asparaginase_N_sf"/>
</dbReference>
<dbReference type="Gene3D" id="3.40.50.40">
    <property type="match status" value="1"/>
</dbReference>
<dbReference type="Proteomes" id="UP000663801">
    <property type="component" value="Unassembled WGS sequence"/>
</dbReference>
<feature type="domain" description="Asparaginase/glutaminase C-terminal" evidence="6">
    <location>
        <begin position="217"/>
        <end position="322"/>
    </location>
</feature>
<accession>A0A938YR20</accession>
<feature type="binding site" evidence="4">
    <location>
        <position position="64"/>
    </location>
    <ligand>
        <name>substrate</name>
    </ligand>
</feature>
<organism evidence="7 8">
    <name type="scientific">Nakamurella flavida</name>
    <dbReference type="NCBI Taxonomy" id="363630"/>
    <lineage>
        <taxon>Bacteria</taxon>
        <taxon>Bacillati</taxon>
        <taxon>Actinomycetota</taxon>
        <taxon>Actinomycetes</taxon>
        <taxon>Nakamurellales</taxon>
        <taxon>Nakamurellaceae</taxon>
        <taxon>Nakamurella</taxon>
    </lineage>
</organism>
<feature type="domain" description="L-asparaginase N-terminal" evidence="5">
    <location>
        <begin position="12"/>
        <end position="197"/>
    </location>
</feature>
<dbReference type="GO" id="GO:0004067">
    <property type="term" value="F:asparaginase activity"/>
    <property type="evidence" value="ECO:0007669"/>
    <property type="project" value="UniProtKB-UniRule"/>
</dbReference>
<proteinExistence type="inferred from homology"/>
<keyword evidence="2" id="KW-0378">Hydrolase</keyword>
<evidence type="ECO:0000256" key="1">
    <source>
        <dbReference type="ARBA" id="ARBA00010518"/>
    </source>
</evidence>
<dbReference type="PRINTS" id="PR00139">
    <property type="entry name" value="ASNGLNASE"/>
</dbReference>
<dbReference type="PIRSF" id="PIRSF001220">
    <property type="entry name" value="L-ASNase_gatD"/>
    <property type="match status" value="1"/>
</dbReference>
<dbReference type="Pfam" id="PF00710">
    <property type="entry name" value="Asparaginase"/>
    <property type="match status" value="1"/>
</dbReference>
<dbReference type="EMBL" id="JAERWL010000010">
    <property type="protein sequence ID" value="MBM9477370.1"/>
    <property type="molecule type" value="Genomic_DNA"/>
</dbReference>
<dbReference type="InterPro" id="IPR036152">
    <property type="entry name" value="Asp/glu_Ase-like_sf"/>
</dbReference>
<gene>
    <name evidence="7" type="ORF">JL107_13030</name>
</gene>
<dbReference type="InterPro" id="IPR040919">
    <property type="entry name" value="Asparaginase_C"/>
</dbReference>
<comment type="caution">
    <text evidence="7">The sequence shown here is derived from an EMBL/GenBank/DDBJ whole genome shotgun (WGS) entry which is preliminary data.</text>
</comment>
<evidence type="ECO:0000256" key="3">
    <source>
        <dbReference type="PIRSR" id="PIRSR001220-1"/>
    </source>
</evidence>
<dbReference type="InterPro" id="IPR027473">
    <property type="entry name" value="L-asparaginase_C"/>
</dbReference>
<keyword evidence="8" id="KW-1185">Reference proteome</keyword>
<evidence type="ECO:0000313" key="7">
    <source>
        <dbReference type="EMBL" id="MBM9477370.1"/>
    </source>
</evidence>
<evidence type="ECO:0000259" key="5">
    <source>
        <dbReference type="Pfam" id="PF00710"/>
    </source>
</evidence>
<evidence type="ECO:0000256" key="4">
    <source>
        <dbReference type="PIRSR" id="PIRSR001220-2"/>
    </source>
</evidence>
<feature type="binding site" evidence="4">
    <location>
        <begin position="96"/>
        <end position="97"/>
    </location>
    <ligand>
        <name>substrate</name>
    </ligand>
</feature>
<dbReference type="AlphaFoldDB" id="A0A938YR20"/>
<evidence type="ECO:0000256" key="2">
    <source>
        <dbReference type="ARBA" id="ARBA00022801"/>
    </source>
</evidence>
<dbReference type="PANTHER" id="PTHR11707:SF28">
    <property type="entry name" value="60 KDA LYSOPHOSPHOLIPASE"/>
    <property type="match status" value="1"/>
</dbReference>
<dbReference type="InterPro" id="IPR004550">
    <property type="entry name" value="AsnASE_II"/>
</dbReference>
<sequence length="336" mass="34552">MTPQADPSGLPRIAVLSLGGTITTPAERPDGARPPLTAADLVSAIPELATVADVRPVVAGARMSADLRATDIAEVARWIDGARRDGIDGVVVTQGTDTLEESAYLLDLLSPGDTPVVVTGAMRNPGRPGSDGQANLLAAVRTAAHPGAVGLGVLVVLDDVVHLARAVRKTHTTATGAFVSTPGPIGSVVEDRVRLGLRPTRRSPVYVWPEQVRPAAVPLVQHCFDDDDRLLRSVGDSGADGLVLAVLGAGHVGARLLPVIDDLVARMPVVMASRTGSGDLNRISAGYPGSERDLLGRGVVSAGALDPLKARILLMSHLTAGAPLPTLAAAYEQASG</sequence>
<reference evidence="7" key="1">
    <citation type="submission" date="2021-01" db="EMBL/GenBank/DDBJ databases">
        <title>KCTC 19127 draft genome.</title>
        <authorList>
            <person name="An D."/>
        </authorList>
    </citation>
    <scope>NUCLEOTIDE SEQUENCE</scope>
    <source>
        <strain evidence="7">KCTC 19127</strain>
    </source>
</reference>
<dbReference type="RefSeq" id="WP_205257484.1">
    <property type="nucleotide sequence ID" value="NZ_BAAAPV010000003.1"/>
</dbReference>
<dbReference type="SMART" id="SM00870">
    <property type="entry name" value="Asparaginase"/>
    <property type="match status" value="1"/>
</dbReference>
<dbReference type="InterPro" id="IPR027474">
    <property type="entry name" value="L-asparaginase_N"/>
</dbReference>
<name>A0A938YR20_9ACTN</name>
<dbReference type="Gene3D" id="3.40.50.1170">
    <property type="entry name" value="L-asparaginase, N-terminal domain"/>
    <property type="match status" value="1"/>
</dbReference>
<evidence type="ECO:0000313" key="8">
    <source>
        <dbReference type="Proteomes" id="UP000663801"/>
    </source>
</evidence>
<dbReference type="PANTHER" id="PTHR11707">
    <property type="entry name" value="L-ASPARAGINASE"/>
    <property type="match status" value="1"/>
</dbReference>
<dbReference type="Pfam" id="PF17763">
    <property type="entry name" value="Asparaginase_C"/>
    <property type="match status" value="1"/>
</dbReference>
<comment type="similarity">
    <text evidence="1">Belongs to the asparaginase 1 family.</text>
</comment>
<dbReference type="CDD" id="cd08964">
    <property type="entry name" value="L-asparaginase_II"/>
    <property type="match status" value="1"/>
</dbReference>
<protein>
    <submittedName>
        <fullName evidence="7">Asparaginase</fullName>
    </submittedName>
</protein>
<dbReference type="PIRSF" id="PIRSF500176">
    <property type="entry name" value="L_ASNase"/>
    <property type="match status" value="1"/>
</dbReference>
<dbReference type="SUPFAM" id="SSF53774">
    <property type="entry name" value="Glutaminase/Asparaginase"/>
    <property type="match status" value="1"/>
</dbReference>
<dbReference type="GO" id="GO:0006528">
    <property type="term" value="P:asparagine metabolic process"/>
    <property type="evidence" value="ECO:0007669"/>
    <property type="project" value="InterPro"/>
</dbReference>
<feature type="active site" description="O-isoaspartyl threonine intermediate" evidence="3">
    <location>
        <position position="21"/>
    </location>
</feature>
<evidence type="ECO:0000259" key="6">
    <source>
        <dbReference type="Pfam" id="PF17763"/>
    </source>
</evidence>
<dbReference type="SFLD" id="SFLDS00057">
    <property type="entry name" value="Glutaminase/Asparaginase"/>
    <property type="match status" value="1"/>
</dbReference>